<organism evidence="1 2">
    <name type="scientific">Candidatus Macondimonas diazotrophica</name>
    <dbReference type="NCBI Taxonomy" id="2305248"/>
    <lineage>
        <taxon>Bacteria</taxon>
        <taxon>Pseudomonadati</taxon>
        <taxon>Pseudomonadota</taxon>
        <taxon>Gammaproteobacteria</taxon>
        <taxon>Chromatiales</taxon>
        <taxon>Ectothiorhodospiraceae</taxon>
        <taxon>Candidatus Macondimonas</taxon>
    </lineage>
</organism>
<evidence type="ECO:0000313" key="1">
    <source>
        <dbReference type="EMBL" id="TFZ81678.1"/>
    </source>
</evidence>
<gene>
    <name evidence="1" type="ORF">E4680_11450</name>
</gene>
<sequence length="78" mass="8889">MTARCYIILPKYIDFKDLLEVPDVSYEVKTLKEAIDYRANLFPPEIYNIWDIETAQLVLGIHPVTGNVVVPPEKGALQ</sequence>
<name>A0A4Z0F620_9GAMM</name>
<dbReference type="EMBL" id="SRIO01000017">
    <property type="protein sequence ID" value="TFZ81678.1"/>
    <property type="molecule type" value="Genomic_DNA"/>
</dbReference>
<dbReference type="RefSeq" id="WP_135282555.1">
    <property type="nucleotide sequence ID" value="NZ_SRIO01000017.1"/>
</dbReference>
<accession>A0A4Z0F620</accession>
<protein>
    <submittedName>
        <fullName evidence="1">Uncharacterized protein</fullName>
    </submittedName>
</protein>
<dbReference type="Proteomes" id="UP000297890">
    <property type="component" value="Unassembled WGS sequence"/>
</dbReference>
<comment type="caution">
    <text evidence="1">The sequence shown here is derived from an EMBL/GenBank/DDBJ whole genome shotgun (WGS) entry which is preliminary data.</text>
</comment>
<proteinExistence type="predicted"/>
<keyword evidence="2" id="KW-1185">Reference proteome</keyword>
<dbReference type="AlphaFoldDB" id="A0A4Z0F620"/>
<evidence type="ECO:0000313" key="2">
    <source>
        <dbReference type="Proteomes" id="UP000297890"/>
    </source>
</evidence>
<reference evidence="1 2" key="1">
    <citation type="journal article" date="2019" name="ISME J.">
        <title>Candidatus Macondimonas diazotrophica, a novel gammaproteobacterial genus dominating crude-oil-contaminated coastal sediments.</title>
        <authorList>
            <person name="Karthikeyan S."/>
            <person name="Konstantinidis K."/>
        </authorList>
    </citation>
    <scope>NUCLEOTIDE SEQUENCE [LARGE SCALE GENOMIC DNA]</scope>
    <source>
        <strain evidence="1 2">KTK01</strain>
    </source>
</reference>